<name>A0ABM7XG39_9BACT</name>
<dbReference type="InterPro" id="IPR050792">
    <property type="entry name" value="ADP-ribosylglycohydrolase"/>
</dbReference>
<protein>
    <submittedName>
        <fullName evidence="1">ADP-ribosyl-[dinitrogen reductase] hydrolase</fullName>
    </submittedName>
</protein>
<dbReference type="InterPro" id="IPR013479">
    <property type="entry name" value="ADP-ribosyl_diN_reduct_hydro"/>
</dbReference>
<evidence type="ECO:0000313" key="1">
    <source>
        <dbReference type="EMBL" id="BDG10837.1"/>
    </source>
</evidence>
<keyword evidence="2" id="KW-1185">Reference proteome</keyword>
<accession>A0ABM7XG39</accession>
<evidence type="ECO:0000313" key="2">
    <source>
        <dbReference type="Proteomes" id="UP001162734"/>
    </source>
</evidence>
<dbReference type="PANTHER" id="PTHR16222:SF12">
    <property type="entry name" value="ADP-RIBOSYLGLYCOHYDROLASE-RELATED"/>
    <property type="match status" value="1"/>
</dbReference>
<dbReference type="Gene3D" id="1.10.4080.10">
    <property type="entry name" value="ADP-ribosylation/Crystallin J1"/>
    <property type="match status" value="1"/>
</dbReference>
<gene>
    <name evidence="1" type="primary">draG_3</name>
    <name evidence="1" type="ORF">AMPC_39500</name>
</gene>
<dbReference type="Proteomes" id="UP001162734">
    <property type="component" value="Chromosome"/>
</dbReference>
<dbReference type="RefSeq" id="WP_248343411.1">
    <property type="nucleotide sequence ID" value="NZ_AP025592.1"/>
</dbReference>
<dbReference type="NCBIfam" id="TIGR02662">
    <property type="entry name" value="dinitro_DRAG"/>
    <property type="match status" value="1"/>
</dbReference>
<dbReference type="SUPFAM" id="SSF101478">
    <property type="entry name" value="ADP-ribosylglycohydrolase"/>
    <property type="match status" value="1"/>
</dbReference>
<dbReference type="Pfam" id="PF03747">
    <property type="entry name" value="ADP_ribosyl_GH"/>
    <property type="match status" value="1"/>
</dbReference>
<dbReference type="EMBL" id="AP025592">
    <property type="protein sequence ID" value="BDG10837.1"/>
    <property type="molecule type" value="Genomic_DNA"/>
</dbReference>
<dbReference type="GO" id="GO:0016787">
    <property type="term" value="F:hydrolase activity"/>
    <property type="evidence" value="ECO:0007669"/>
    <property type="project" value="UniProtKB-KW"/>
</dbReference>
<organism evidence="1 2">
    <name type="scientific">Anaeromyxobacter paludicola</name>
    <dbReference type="NCBI Taxonomy" id="2918171"/>
    <lineage>
        <taxon>Bacteria</taxon>
        <taxon>Pseudomonadati</taxon>
        <taxon>Myxococcota</taxon>
        <taxon>Myxococcia</taxon>
        <taxon>Myxococcales</taxon>
        <taxon>Cystobacterineae</taxon>
        <taxon>Anaeromyxobacteraceae</taxon>
        <taxon>Anaeromyxobacter</taxon>
    </lineage>
</organism>
<dbReference type="PANTHER" id="PTHR16222">
    <property type="entry name" value="ADP-RIBOSYLGLYCOHYDROLASE"/>
    <property type="match status" value="1"/>
</dbReference>
<reference evidence="2" key="1">
    <citation type="journal article" date="2022" name="Int. J. Syst. Evol. Microbiol.">
        <title>Anaeromyxobacter oryzae sp. nov., Anaeromyxobacter diazotrophicus sp. nov. and Anaeromyxobacter paludicola sp. nov., isolated from paddy soils.</title>
        <authorList>
            <person name="Itoh H."/>
            <person name="Xu Z."/>
            <person name="Mise K."/>
            <person name="Masuda Y."/>
            <person name="Ushijima N."/>
            <person name="Hayakawa C."/>
            <person name="Shiratori Y."/>
            <person name="Senoo K."/>
        </authorList>
    </citation>
    <scope>NUCLEOTIDE SEQUENCE [LARGE SCALE GENOMIC DNA]</scope>
    <source>
        <strain evidence="2">Red630</strain>
    </source>
</reference>
<keyword evidence="1" id="KW-0378">Hydrolase</keyword>
<sequence>MQGLRFHLDDVRARARAAFLGFAVGDALGAPVEFMTAGEIRARGEHREMTGGGWLRLAPGRVTDDTEMALCVARALDEAGGFELRRVADRLAEWLKRGPIDVGNTCRRGLRAYLLEGRLEAPPGEWDAGNGAAMRVLPVALRTLGDFGLLAEWAVAQGHLTHNHPLSDAASVLLGKLVQVAVLGLSLERMRKECRALAEAHRAFAFEPYRGGASGYVADSVRTVLHHFFRARGFEECLVGVVNEGGDADTNGAIAGMLAGAYWGREEIPERWTRRMDPALLAELDALALRLVEASPLLGARAEAVTRRASGP</sequence>
<dbReference type="InterPro" id="IPR036705">
    <property type="entry name" value="Ribosyl_crysJ1_sf"/>
</dbReference>
<dbReference type="InterPro" id="IPR005502">
    <property type="entry name" value="Ribosyl_crysJ1"/>
</dbReference>
<proteinExistence type="predicted"/>